<keyword evidence="4 8" id="KW-0375">Hydrogen ion transport</keyword>
<evidence type="ECO:0000256" key="3">
    <source>
        <dbReference type="ARBA" id="ARBA00022475"/>
    </source>
</evidence>
<organism evidence="9 10">
    <name type="scientific">Streptococcus criceti HS-6</name>
    <dbReference type="NCBI Taxonomy" id="873449"/>
    <lineage>
        <taxon>Bacteria</taxon>
        <taxon>Bacillati</taxon>
        <taxon>Bacillota</taxon>
        <taxon>Bacilli</taxon>
        <taxon>Lactobacillales</taxon>
        <taxon>Streptococcaceae</taxon>
        <taxon>Streptococcus</taxon>
    </lineage>
</organism>
<dbReference type="GO" id="GO:0005886">
    <property type="term" value="C:plasma membrane"/>
    <property type="evidence" value="ECO:0007669"/>
    <property type="project" value="UniProtKB-SubCell"/>
</dbReference>
<comment type="function">
    <text evidence="8">This protein is part of the stalk that links CF(0) to CF(1). It either transmits conformational changes from CF(0) to CF(1) or is implicated in proton conduction.</text>
</comment>
<keyword evidence="5 8" id="KW-0406">Ion transport</keyword>
<keyword evidence="10" id="KW-1185">Reference proteome</keyword>
<dbReference type="EMBL" id="AEUV02000002">
    <property type="protein sequence ID" value="EHI74052.1"/>
    <property type="molecule type" value="Genomic_DNA"/>
</dbReference>
<evidence type="ECO:0000313" key="9">
    <source>
        <dbReference type="EMBL" id="EHI74052.1"/>
    </source>
</evidence>
<dbReference type="GO" id="GO:0016787">
    <property type="term" value="F:hydrolase activity"/>
    <property type="evidence" value="ECO:0007669"/>
    <property type="project" value="UniProtKB-KW"/>
</dbReference>
<comment type="caution">
    <text evidence="9">The sequence shown here is derived from an EMBL/GenBank/DDBJ whole genome shotgun (WGS) entry which is preliminary data.</text>
</comment>
<evidence type="ECO:0000256" key="5">
    <source>
        <dbReference type="ARBA" id="ARBA00023065"/>
    </source>
</evidence>
<dbReference type="GO" id="GO:0045259">
    <property type="term" value="C:proton-transporting ATP synthase complex"/>
    <property type="evidence" value="ECO:0007669"/>
    <property type="project" value="UniProtKB-KW"/>
</dbReference>
<dbReference type="STRING" id="873449.STRCR_1820"/>
<comment type="similarity">
    <text evidence="8">Belongs to the ATPase delta chain family.</text>
</comment>
<accession>G5JQL8</accession>
<dbReference type="eggNOG" id="COG0712">
    <property type="taxonomic scope" value="Bacteria"/>
</dbReference>
<dbReference type="NCBIfam" id="NF004401">
    <property type="entry name" value="PRK05758.2-1"/>
    <property type="match status" value="1"/>
</dbReference>
<dbReference type="Gene3D" id="1.10.520.20">
    <property type="entry name" value="N-terminal domain of the delta subunit of the F1F0-ATP synthase"/>
    <property type="match status" value="1"/>
</dbReference>
<proteinExistence type="inferred from homology"/>
<keyword evidence="7 8" id="KW-0066">ATP synthesis</keyword>
<dbReference type="GO" id="GO:0046933">
    <property type="term" value="F:proton-transporting ATP synthase activity, rotational mechanism"/>
    <property type="evidence" value="ECO:0007669"/>
    <property type="project" value="UniProtKB-UniRule"/>
</dbReference>
<comment type="subcellular location">
    <subcellularLocation>
        <location evidence="8">Cell membrane</location>
        <topology evidence="8">Peripheral membrane protein</topology>
    </subcellularLocation>
    <subcellularLocation>
        <location evidence="1">Membrane</location>
    </subcellularLocation>
</comment>
<keyword evidence="9" id="KW-0378">Hydrolase</keyword>
<dbReference type="InterPro" id="IPR026015">
    <property type="entry name" value="ATP_synth_OSCP/delta_N_sf"/>
</dbReference>
<dbReference type="SUPFAM" id="SSF47928">
    <property type="entry name" value="N-terminal domain of the delta subunit of the F1F0-ATP synthase"/>
    <property type="match status" value="1"/>
</dbReference>
<dbReference type="Proteomes" id="UP000004322">
    <property type="component" value="Unassembled WGS sequence"/>
</dbReference>
<keyword evidence="8" id="KW-0139">CF(1)</keyword>
<dbReference type="Pfam" id="PF00213">
    <property type="entry name" value="OSCP"/>
    <property type="match status" value="1"/>
</dbReference>
<comment type="function">
    <text evidence="8">F(1)F(0) ATP synthase produces ATP from ADP in the presence of a proton or sodium gradient. F-type ATPases consist of two structural domains, F(1) containing the extramembraneous catalytic core and F(0) containing the membrane proton channel, linked together by a central stalk and a peripheral stalk. During catalysis, ATP synthesis in the catalytic domain of F(1) is coupled via a rotary mechanism of the central stalk subunits to proton translocation.</text>
</comment>
<dbReference type="PANTHER" id="PTHR11910">
    <property type="entry name" value="ATP SYNTHASE DELTA CHAIN"/>
    <property type="match status" value="1"/>
</dbReference>
<keyword evidence="2 8" id="KW-0813">Transport</keyword>
<dbReference type="RefSeq" id="WP_004226793.1">
    <property type="nucleotide sequence ID" value="NZ_AEUV02000002.1"/>
</dbReference>
<protein>
    <recommendedName>
        <fullName evidence="8">ATP synthase subunit delta</fullName>
    </recommendedName>
    <alternativeName>
        <fullName evidence="8">ATP synthase F(1) sector subunit delta</fullName>
    </alternativeName>
    <alternativeName>
        <fullName evidence="8">F-type ATPase subunit delta</fullName>
        <shortName evidence="8">F-ATPase subunit delta</shortName>
    </alternativeName>
</protein>
<dbReference type="InterPro" id="IPR000711">
    <property type="entry name" value="ATPase_OSCP/dsu"/>
</dbReference>
<keyword evidence="6 8" id="KW-0472">Membrane</keyword>
<name>G5JQL8_STRCG</name>
<reference evidence="9" key="1">
    <citation type="submission" date="2011-07" db="EMBL/GenBank/DDBJ databases">
        <authorList>
            <person name="Stanhope M.J."/>
            <person name="Durkin A.S."/>
            <person name="Hostetler J."/>
            <person name="Kim M."/>
            <person name="Radune D."/>
            <person name="Singh I."/>
            <person name="Town C.D."/>
        </authorList>
    </citation>
    <scope>NUCLEOTIDE SEQUENCE [LARGE SCALE GENOMIC DNA]</scope>
    <source>
        <strain evidence="9">HS-6</strain>
    </source>
</reference>
<evidence type="ECO:0000313" key="10">
    <source>
        <dbReference type="Proteomes" id="UP000004322"/>
    </source>
</evidence>
<evidence type="ECO:0000256" key="2">
    <source>
        <dbReference type="ARBA" id="ARBA00022448"/>
    </source>
</evidence>
<evidence type="ECO:0000256" key="7">
    <source>
        <dbReference type="ARBA" id="ARBA00023310"/>
    </source>
</evidence>
<dbReference type="HAMAP" id="MF_01416">
    <property type="entry name" value="ATP_synth_delta_bact"/>
    <property type="match status" value="1"/>
</dbReference>
<evidence type="ECO:0000256" key="4">
    <source>
        <dbReference type="ARBA" id="ARBA00022781"/>
    </source>
</evidence>
<keyword evidence="3 8" id="KW-1003">Cell membrane</keyword>
<dbReference type="AlphaFoldDB" id="G5JQL8"/>
<evidence type="ECO:0000256" key="1">
    <source>
        <dbReference type="ARBA" id="ARBA00004370"/>
    </source>
</evidence>
<evidence type="ECO:0000256" key="8">
    <source>
        <dbReference type="HAMAP-Rule" id="MF_01416"/>
    </source>
</evidence>
<dbReference type="PRINTS" id="PR00125">
    <property type="entry name" value="ATPASEDELTA"/>
</dbReference>
<dbReference type="NCBIfam" id="TIGR01145">
    <property type="entry name" value="ATP_synt_delta"/>
    <property type="match status" value="1"/>
</dbReference>
<evidence type="ECO:0000256" key="6">
    <source>
        <dbReference type="ARBA" id="ARBA00023136"/>
    </source>
</evidence>
<sequence>MDRKTQALVEQYADSLSQVALEKGLVSEIQEELSTYLTVFKETQLSAYLSSLALAREDKVSLVRNLEEFSSHYLKNFFEVILLNERERLIEPIFQAVSDKLVQATREFPVTVTTTVPLTQEQKERILKLSHQKFEINAQDIIEDFDDSIIGGFVLKANNKIIDTSIRSQLQQLKNNLK</sequence>
<dbReference type="OrthoDB" id="9802471at2"/>
<gene>
    <name evidence="8" type="primary">atpH</name>
    <name evidence="9" type="ORF">STRCR_1820</name>
</gene>